<dbReference type="SUPFAM" id="SSF50969">
    <property type="entry name" value="YVTN repeat-like/Quinoprotein amine dehydrogenase"/>
    <property type="match status" value="1"/>
</dbReference>
<dbReference type="EMBL" id="AVPJ01000001">
    <property type="protein sequence ID" value="KGN34987.1"/>
    <property type="molecule type" value="Genomic_DNA"/>
</dbReference>
<comment type="caution">
    <text evidence="1">The sequence shown here is derived from an EMBL/GenBank/DDBJ whole genome shotgun (WGS) entry which is preliminary data.</text>
</comment>
<organism evidence="1 2">
    <name type="scientific">Knoellia sinensis KCTC 19936</name>
    <dbReference type="NCBI Taxonomy" id="1385520"/>
    <lineage>
        <taxon>Bacteria</taxon>
        <taxon>Bacillati</taxon>
        <taxon>Actinomycetota</taxon>
        <taxon>Actinomycetes</taxon>
        <taxon>Micrococcales</taxon>
        <taxon>Intrasporangiaceae</taxon>
        <taxon>Knoellia</taxon>
    </lineage>
</organism>
<evidence type="ECO:0000313" key="1">
    <source>
        <dbReference type="EMBL" id="KGN34987.1"/>
    </source>
</evidence>
<dbReference type="eggNOG" id="COG1595">
    <property type="taxonomic scope" value="Bacteria"/>
</dbReference>
<name>A0A0A0JFZ1_9MICO</name>
<accession>A0A0A0JFZ1</accession>
<gene>
    <name evidence="1" type="ORF">N802_00505</name>
</gene>
<evidence type="ECO:0000313" key="2">
    <source>
        <dbReference type="Proteomes" id="UP000030002"/>
    </source>
</evidence>
<dbReference type="InterPro" id="IPR013324">
    <property type="entry name" value="RNA_pol_sigma_r3/r4-like"/>
</dbReference>
<dbReference type="Gene3D" id="1.20.140.160">
    <property type="match status" value="1"/>
</dbReference>
<keyword evidence="2" id="KW-1185">Reference proteome</keyword>
<dbReference type="Proteomes" id="UP000030002">
    <property type="component" value="Unassembled WGS sequence"/>
</dbReference>
<dbReference type="AlphaFoldDB" id="A0A0A0JFZ1"/>
<dbReference type="STRING" id="1385520.N802_00505"/>
<dbReference type="RefSeq" id="WP_035910712.1">
    <property type="nucleotide sequence ID" value="NZ_AVPJ01000001.1"/>
</dbReference>
<proteinExistence type="predicted"/>
<dbReference type="OrthoDB" id="4855658at2"/>
<dbReference type="InterPro" id="IPR011044">
    <property type="entry name" value="Quino_amine_DH_bsu"/>
</dbReference>
<protein>
    <submittedName>
        <fullName evidence="1">Uncharacterized protein</fullName>
    </submittedName>
</protein>
<sequence>MAWRSDAADVDEFADFVRARQHDLRRAAYLLCGDERRGDDAVERAFADLALHWDRIRDEKPDIEVRRSLYRPGARLTGPRASEPRQASGDASRVLAELQALGHKDRAVAILRRYEERTEAETAEILGVSIPTVRHHEKPVSPDALQDTAAEVDEKDFVDRAIRRAAHRRTRGRRTTVAVAASAALAIAALTLIDTESTDRVSLPLPAPSSMQSLLPGWDSREFTLDGALAQVGPHPEQVAALPRIDDLARSQLALPEVLGFGPDTRITTIGELGNSSAPVRAVLLRHTAGTLHPVLVRPTLSDPFVAVDTLQLVPNLDEAGRTSDPLEVTAIADDRRRVMFIQPGKVHVLDAFSGVVRTMPVKDRYLEGGGWVGSSIIVWSRTQVWRVSPETGAVNRLAQGAHPGPHEVQVRGSESMRILSFGPDGANTGTLPGLDVLAKVWGTTFTSPSSRVATGGFLGQSTALKANRRYPERLFQGVFTVDPERPSTARLLLAPNSEGLAVGCCDVLGWVYRDHVLVRWHGTALLVWDTVTGVIHRVATLPSLQDDPVPGSAAASVAIAP</sequence>
<dbReference type="SUPFAM" id="SSF88659">
    <property type="entry name" value="Sigma3 and sigma4 domains of RNA polymerase sigma factors"/>
    <property type="match status" value="1"/>
</dbReference>
<reference evidence="1 2" key="1">
    <citation type="submission" date="2013-08" db="EMBL/GenBank/DDBJ databases">
        <title>The genome sequence of Knoellia sinensis.</title>
        <authorList>
            <person name="Zhu W."/>
            <person name="Wang G."/>
        </authorList>
    </citation>
    <scope>NUCLEOTIDE SEQUENCE [LARGE SCALE GENOMIC DNA]</scope>
    <source>
        <strain evidence="1 2">KCTC 19936</strain>
    </source>
</reference>